<protein>
    <recommendedName>
        <fullName evidence="3">Sulfatase N-terminal domain-containing protein</fullName>
    </recommendedName>
</protein>
<dbReference type="Gene3D" id="3.40.720.10">
    <property type="entry name" value="Alkaline Phosphatase, subunit A"/>
    <property type="match status" value="1"/>
</dbReference>
<dbReference type="PANTHER" id="PTHR47371">
    <property type="entry name" value="LIPOTEICHOIC ACID SYNTHASE"/>
    <property type="match status" value="1"/>
</dbReference>
<dbReference type="InterPro" id="IPR050448">
    <property type="entry name" value="OpgB/LTA_synthase_biosynth"/>
</dbReference>
<reference evidence="1 2" key="1">
    <citation type="submission" date="2019-12" db="EMBL/GenBank/DDBJ databases">
        <title>Full genome sequence of a Bacillus safensis strain isolated from commercially available natto in Indonesia.</title>
        <authorList>
            <person name="Yoshida M."/>
            <person name="Uomi M."/>
            <person name="Waturangi D."/>
            <person name="Ekaputri J.J."/>
            <person name="Setiamarga D.H.E."/>
        </authorList>
    </citation>
    <scope>NUCLEOTIDE SEQUENCE [LARGE SCALE GENOMIC DNA]</scope>
    <source>
        <strain evidence="1 2">IDN1</strain>
    </source>
</reference>
<accession>A0A5S9M4E6</accession>
<dbReference type="SUPFAM" id="SSF53649">
    <property type="entry name" value="Alkaline phosphatase-like"/>
    <property type="match status" value="1"/>
</dbReference>
<gene>
    <name evidence="1" type="ORF">BsIDN1_14390</name>
</gene>
<evidence type="ECO:0008006" key="3">
    <source>
        <dbReference type="Google" id="ProtNLM"/>
    </source>
</evidence>
<dbReference type="AlphaFoldDB" id="A0A5S9M4E6"/>
<dbReference type="PANTHER" id="PTHR47371:SF3">
    <property type="entry name" value="PHOSPHOGLYCEROL TRANSFERASE I"/>
    <property type="match status" value="1"/>
</dbReference>
<sequence length="150" mass="16915">MAAEIDRPELLSRSFDRNYLVKYLGAYNFTVFDAIQNVKSNSQRALANSNDVTDVENYLKANSADPNPAYYGKAKGMNVITISLESLQNFVIDYKVNGKEVTPFLNSLAHDNKTFYFDNFFHQTGQGKTSDAEFMMDTGLFPLSQGSVFY</sequence>
<evidence type="ECO:0000313" key="2">
    <source>
        <dbReference type="Proteomes" id="UP000464658"/>
    </source>
</evidence>
<organism evidence="1 2">
    <name type="scientific">Bacillus safensis</name>
    <dbReference type="NCBI Taxonomy" id="561879"/>
    <lineage>
        <taxon>Bacteria</taxon>
        <taxon>Bacillati</taxon>
        <taxon>Bacillota</taxon>
        <taxon>Bacilli</taxon>
        <taxon>Bacillales</taxon>
        <taxon>Bacillaceae</taxon>
        <taxon>Bacillus</taxon>
    </lineage>
</organism>
<dbReference type="Proteomes" id="UP000464658">
    <property type="component" value="Chromosome"/>
</dbReference>
<name>A0A5S9M4E6_BACIA</name>
<dbReference type="EMBL" id="AP021906">
    <property type="protein sequence ID" value="BBP87821.1"/>
    <property type="molecule type" value="Genomic_DNA"/>
</dbReference>
<proteinExistence type="predicted"/>
<evidence type="ECO:0000313" key="1">
    <source>
        <dbReference type="EMBL" id="BBP87821.1"/>
    </source>
</evidence>
<dbReference type="InterPro" id="IPR017850">
    <property type="entry name" value="Alkaline_phosphatase_core_sf"/>
</dbReference>